<evidence type="ECO:0000256" key="5">
    <source>
        <dbReference type="SAM" id="Phobius"/>
    </source>
</evidence>
<feature type="domain" description="Peptidase S49" evidence="6">
    <location>
        <begin position="114"/>
        <end position="264"/>
    </location>
</feature>
<dbReference type="InterPro" id="IPR047272">
    <property type="entry name" value="S49_SppA_C"/>
</dbReference>
<reference evidence="7" key="1">
    <citation type="submission" date="2023-02" db="EMBL/GenBank/DDBJ databases">
        <title>Host association and intracellularity evolved multiple times independently in the Rickettsiales.</title>
        <authorList>
            <person name="Castelli M."/>
            <person name="Nardi T."/>
            <person name="Gammuto L."/>
            <person name="Bellinzona G."/>
            <person name="Sabaneyeva E."/>
            <person name="Potekhin A."/>
            <person name="Serra V."/>
            <person name="Petroni G."/>
            <person name="Sassera D."/>
        </authorList>
    </citation>
    <scope>NUCLEOTIDE SEQUENCE</scope>
    <source>
        <strain evidence="7">USBL-36I1</strain>
    </source>
</reference>
<feature type="transmembrane region" description="Helical" evidence="5">
    <location>
        <begin position="120"/>
        <end position="136"/>
    </location>
</feature>
<evidence type="ECO:0000259" key="6">
    <source>
        <dbReference type="Pfam" id="PF01343"/>
    </source>
</evidence>
<accession>A0AAE5AHK4</accession>
<keyword evidence="5" id="KW-1133">Transmembrane helix</keyword>
<dbReference type="RefSeq" id="WP_322498555.1">
    <property type="nucleotide sequence ID" value="NZ_JARGYU010000001.1"/>
</dbReference>
<evidence type="ECO:0000313" key="8">
    <source>
        <dbReference type="Proteomes" id="UP001289135"/>
    </source>
</evidence>
<protein>
    <submittedName>
        <fullName evidence="7">Signal peptide peptidase SppA</fullName>
    </submittedName>
</protein>
<keyword evidence="5" id="KW-0812">Transmembrane</keyword>
<dbReference type="EMBL" id="JARGYU010000001">
    <property type="protein sequence ID" value="MDZ5761131.1"/>
    <property type="molecule type" value="Genomic_DNA"/>
</dbReference>
<dbReference type="Proteomes" id="UP001289135">
    <property type="component" value="Unassembled WGS sequence"/>
</dbReference>
<keyword evidence="2" id="KW-0645">Protease</keyword>
<evidence type="ECO:0000256" key="1">
    <source>
        <dbReference type="ARBA" id="ARBA00008683"/>
    </source>
</evidence>
<evidence type="ECO:0000256" key="2">
    <source>
        <dbReference type="ARBA" id="ARBA00022670"/>
    </source>
</evidence>
<gene>
    <name evidence="7" type="ORF">Lyticum_00298</name>
</gene>
<dbReference type="GO" id="GO:0008236">
    <property type="term" value="F:serine-type peptidase activity"/>
    <property type="evidence" value="ECO:0007669"/>
    <property type="project" value="UniProtKB-KW"/>
</dbReference>
<keyword evidence="3" id="KW-0378">Hydrolase</keyword>
<dbReference type="SUPFAM" id="SSF52096">
    <property type="entry name" value="ClpP/crotonase"/>
    <property type="match status" value="1"/>
</dbReference>
<evidence type="ECO:0000256" key="4">
    <source>
        <dbReference type="ARBA" id="ARBA00022825"/>
    </source>
</evidence>
<name>A0AAE5AHK4_9RICK</name>
<dbReference type="AlphaFoldDB" id="A0AAE5AHK4"/>
<keyword evidence="5" id="KW-0472">Membrane</keyword>
<comment type="similarity">
    <text evidence="1">Belongs to the peptidase S49 family.</text>
</comment>
<keyword evidence="4" id="KW-0720">Serine protease</keyword>
<dbReference type="Gene3D" id="3.90.226.10">
    <property type="entry name" value="2-enoyl-CoA Hydratase, Chain A, domain 1"/>
    <property type="match status" value="1"/>
</dbReference>
<dbReference type="GO" id="GO:0006508">
    <property type="term" value="P:proteolysis"/>
    <property type="evidence" value="ECO:0007669"/>
    <property type="project" value="UniProtKB-KW"/>
</dbReference>
<dbReference type="InterPro" id="IPR029045">
    <property type="entry name" value="ClpP/crotonase-like_dom_sf"/>
</dbReference>
<sequence length="313" mass="35322">MYPNFDFILERKILNKKLVFWRIIAIIAIIMSMSFFINKNNLNIEDSVTNIVNNGDYIANIEITGEIIDNMYNISKISQLSSDNNLKAVIVNIDSPGGAPVQSEQIYLALREISDKKKPVIALIGGLGASGAYMVAIGADHIFAYDMSLVGSVGVIMSTFEVTELAEKLGIKPIIMKSSPLKASPNFFEKDNQEARSAIMSLIQSIQSHFIEMVRTRRLTNLNNKDINDICNGRIYSGSQALKMNLIDQIGGNKEARKYLEMKYQIKENTPLRKINILKKDKNSFPYEYLNNKINDLLKLFLNNLEKTLKITL</sequence>
<organism evidence="7 8">
    <name type="scientific">Lyticum sinuosum</name>
    <dbReference type="NCBI Taxonomy" id="1332059"/>
    <lineage>
        <taxon>Bacteria</taxon>
        <taxon>Pseudomonadati</taxon>
        <taxon>Pseudomonadota</taxon>
        <taxon>Alphaproteobacteria</taxon>
        <taxon>Rickettsiales</taxon>
        <taxon>Lyticum</taxon>
    </lineage>
</organism>
<dbReference type="NCBIfam" id="TIGR00706">
    <property type="entry name" value="SppA_dom"/>
    <property type="match status" value="1"/>
</dbReference>
<dbReference type="Pfam" id="PF01343">
    <property type="entry name" value="Peptidase_S49"/>
    <property type="match status" value="1"/>
</dbReference>
<dbReference type="PANTHER" id="PTHR42987:SF6">
    <property type="entry name" value="PROTEINASE IV"/>
    <property type="match status" value="1"/>
</dbReference>
<dbReference type="Gene3D" id="6.20.330.10">
    <property type="match status" value="1"/>
</dbReference>
<dbReference type="InterPro" id="IPR002142">
    <property type="entry name" value="Peptidase_S49"/>
</dbReference>
<comment type="caution">
    <text evidence="7">The sequence shown here is derived from an EMBL/GenBank/DDBJ whole genome shotgun (WGS) entry which is preliminary data.</text>
</comment>
<evidence type="ECO:0000313" key="7">
    <source>
        <dbReference type="EMBL" id="MDZ5761131.1"/>
    </source>
</evidence>
<evidence type="ECO:0000256" key="3">
    <source>
        <dbReference type="ARBA" id="ARBA00022801"/>
    </source>
</evidence>
<feature type="transmembrane region" description="Helical" evidence="5">
    <location>
        <begin position="20"/>
        <end position="37"/>
    </location>
</feature>
<dbReference type="CDD" id="cd07023">
    <property type="entry name" value="S49_Sppa_N_C"/>
    <property type="match status" value="1"/>
</dbReference>
<dbReference type="PANTHER" id="PTHR42987">
    <property type="entry name" value="PEPTIDASE S49"/>
    <property type="match status" value="1"/>
</dbReference>
<proteinExistence type="inferred from homology"/>
<dbReference type="InterPro" id="IPR004635">
    <property type="entry name" value="Pept_S49_SppA"/>
</dbReference>
<keyword evidence="8" id="KW-1185">Reference proteome</keyword>